<dbReference type="AlphaFoldDB" id="A0A255YSL4"/>
<dbReference type="InterPro" id="IPR050679">
    <property type="entry name" value="Bact_HTH_transcr_reg"/>
</dbReference>
<accession>A0A255YSL4</accession>
<evidence type="ECO:0000256" key="1">
    <source>
        <dbReference type="ARBA" id="ARBA00023015"/>
    </source>
</evidence>
<dbReference type="GO" id="GO:0003677">
    <property type="term" value="F:DNA binding"/>
    <property type="evidence" value="ECO:0007669"/>
    <property type="project" value="UniProtKB-KW"/>
</dbReference>
<dbReference type="PANTHER" id="PTHR44846">
    <property type="entry name" value="MANNOSYL-D-GLYCERATE TRANSPORT/METABOLISM SYSTEM REPRESSOR MNGR-RELATED"/>
    <property type="match status" value="1"/>
</dbReference>
<dbReference type="Proteomes" id="UP000216998">
    <property type="component" value="Unassembled WGS sequence"/>
</dbReference>
<reference evidence="5 6" key="1">
    <citation type="submission" date="2017-07" db="EMBL/GenBank/DDBJ databases">
        <title>Niveispirillum cyanobacteriorum sp. nov., isolated from cyanobacterial aggregates in a eutrophic lake.</title>
        <authorList>
            <person name="Cai H."/>
        </authorList>
    </citation>
    <scope>NUCLEOTIDE SEQUENCE [LARGE SCALE GENOMIC DNA]</scope>
    <source>
        <strain evidence="6">TH1-14</strain>
    </source>
</reference>
<dbReference type="SMART" id="SM00345">
    <property type="entry name" value="HTH_GNTR"/>
    <property type="match status" value="1"/>
</dbReference>
<dbReference type="PROSITE" id="PS50949">
    <property type="entry name" value="HTH_GNTR"/>
    <property type="match status" value="1"/>
</dbReference>
<dbReference type="Pfam" id="PF07702">
    <property type="entry name" value="UTRA"/>
    <property type="match status" value="1"/>
</dbReference>
<gene>
    <name evidence="5" type="ORF">CHU95_21095</name>
</gene>
<dbReference type="InterPro" id="IPR028978">
    <property type="entry name" value="Chorismate_lyase_/UTRA_dom_sf"/>
</dbReference>
<dbReference type="PANTHER" id="PTHR44846:SF1">
    <property type="entry name" value="MANNOSYL-D-GLYCERATE TRANSPORT_METABOLISM SYSTEM REPRESSOR MNGR-RELATED"/>
    <property type="match status" value="1"/>
</dbReference>
<dbReference type="InterPro" id="IPR000524">
    <property type="entry name" value="Tscrpt_reg_HTH_GntR"/>
</dbReference>
<dbReference type="SUPFAM" id="SSF46785">
    <property type="entry name" value="Winged helix' DNA-binding domain"/>
    <property type="match status" value="1"/>
</dbReference>
<feature type="domain" description="HTH gntR-type" evidence="4">
    <location>
        <begin position="21"/>
        <end position="89"/>
    </location>
</feature>
<dbReference type="RefSeq" id="WP_094458317.1">
    <property type="nucleotide sequence ID" value="NZ_NOXU01000032.1"/>
</dbReference>
<sequence>MDQPTLPLGLSPEQLDHNAPTPLYHQIYLVLREKIRSGEFPANSVMPGEQELSKLFDVSRITVKRALNELAAHDLVSRHRGRGTVVTPSATLPQVHGSFDNLIDSLKTLGLETQVEVLELSDLPAPVAVANLLDLEPGMEVQRGVRLRKLSGEPFSYLIQYMPADIAARISRADMETVPMLVLLERAGVPPYEAEQWITAVAAEPHIAAALDMATGAPLLRVERVMRDKAGRAVQLIYAHYRPDRFKYHMRSNRKGGSNWRTEG</sequence>
<comment type="caution">
    <text evidence="5">The sequence shown here is derived from an EMBL/GenBank/DDBJ whole genome shotgun (WGS) entry which is preliminary data.</text>
</comment>
<dbReference type="Gene3D" id="3.40.1410.10">
    <property type="entry name" value="Chorismate lyase-like"/>
    <property type="match status" value="1"/>
</dbReference>
<dbReference type="InterPro" id="IPR011663">
    <property type="entry name" value="UTRA"/>
</dbReference>
<name>A0A255YSL4_9PROT</name>
<dbReference type="GO" id="GO:0045892">
    <property type="term" value="P:negative regulation of DNA-templated transcription"/>
    <property type="evidence" value="ECO:0007669"/>
    <property type="project" value="TreeGrafter"/>
</dbReference>
<dbReference type="OrthoDB" id="7334968at2"/>
<organism evidence="5 6">
    <name type="scientific">Niveispirillum lacus</name>
    <dbReference type="NCBI Taxonomy" id="1981099"/>
    <lineage>
        <taxon>Bacteria</taxon>
        <taxon>Pseudomonadati</taxon>
        <taxon>Pseudomonadota</taxon>
        <taxon>Alphaproteobacteria</taxon>
        <taxon>Rhodospirillales</taxon>
        <taxon>Azospirillaceae</taxon>
        <taxon>Niveispirillum</taxon>
    </lineage>
</organism>
<dbReference type="GO" id="GO:0003700">
    <property type="term" value="F:DNA-binding transcription factor activity"/>
    <property type="evidence" value="ECO:0007669"/>
    <property type="project" value="InterPro"/>
</dbReference>
<keyword evidence="6" id="KW-1185">Reference proteome</keyword>
<evidence type="ECO:0000256" key="2">
    <source>
        <dbReference type="ARBA" id="ARBA00023125"/>
    </source>
</evidence>
<dbReference type="InterPro" id="IPR036390">
    <property type="entry name" value="WH_DNA-bd_sf"/>
</dbReference>
<evidence type="ECO:0000259" key="4">
    <source>
        <dbReference type="PROSITE" id="PS50949"/>
    </source>
</evidence>
<dbReference type="SMART" id="SM00866">
    <property type="entry name" value="UTRA"/>
    <property type="match status" value="1"/>
</dbReference>
<dbReference type="PRINTS" id="PR00035">
    <property type="entry name" value="HTHGNTR"/>
</dbReference>
<proteinExistence type="predicted"/>
<protein>
    <recommendedName>
        <fullName evidence="4">HTH gntR-type domain-containing protein</fullName>
    </recommendedName>
</protein>
<dbReference type="Pfam" id="PF00392">
    <property type="entry name" value="GntR"/>
    <property type="match status" value="1"/>
</dbReference>
<dbReference type="CDD" id="cd07377">
    <property type="entry name" value="WHTH_GntR"/>
    <property type="match status" value="1"/>
</dbReference>
<evidence type="ECO:0000256" key="3">
    <source>
        <dbReference type="ARBA" id="ARBA00023163"/>
    </source>
</evidence>
<keyword evidence="1" id="KW-0805">Transcription regulation</keyword>
<dbReference type="InterPro" id="IPR036388">
    <property type="entry name" value="WH-like_DNA-bd_sf"/>
</dbReference>
<evidence type="ECO:0000313" key="5">
    <source>
        <dbReference type="EMBL" id="OYQ31635.1"/>
    </source>
</evidence>
<evidence type="ECO:0000313" key="6">
    <source>
        <dbReference type="Proteomes" id="UP000216998"/>
    </source>
</evidence>
<dbReference type="SUPFAM" id="SSF64288">
    <property type="entry name" value="Chorismate lyase-like"/>
    <property type="match status" value="1"/>
</dbReference>
<dbReference type="EMBL" id="NOXU01000032">
    <property type="protein sequence ID" value="OYQ31635.1"/>
    <property type="molecule type" value="Genomic_DNA"/>
</dbReference>
<keyword evidence="3" id="KW-0804">Transcription</keyword>
<keyword evidence="2" id="KW-0238">DNA-binding</keyword>
<dbReference type="Gene3D" id="1.10.10.10">
    <property type="entry name" value="Winged helix-like DNA-binding domain superfamily/Winged helix DNA-binding domain"/>
    <property type="match status" value="1"/>
</dbReference>